<keyword evidence="4" id="KW-0378">Hydrolase</keyword>
<dbReference type="FunFam" id="2.40.70.10:FF:000033">
    <property type="entry name" value="Aspartyl protease family protein"/>
    <property type="match status" value="1"/>
</dbReference>
<dbReference type="EMBL" id="CAUOFW020009057">
    <property type="protein sequence ID" value="CAK9184652.1"/>
    <property type="molecule type" value="Genomic_DNA"/>
</dbReference>
<protein>
    <recommendedName>
        <fullName evidence="6">Peptidase A1 domain-containing protein</fullName>
    </recommendedName>
</protein>
<dbReference type="AlphaFoldDB" id="A0ABC8UUA1"/>
<keyword evidence="2" id="KW-0645">Protease</keyword>
<keyword evidence="8" id="KW-1185">Reference proteome</keyword>
<keyword evidence="3" id="KW-0064">Aspartyl protease</keyword>
<evidence type="ECO:0000313" key="7">
    <source>
        <dbReference type="EMBL" id="CAK9184652.1"/>
    </source>
</evidence>
<evidence type="ECO:0000256" key="3">
    <source>
        <dbReference type="ARBA" id="ARBA00022750"/>
    </source>
</evidence>
<dbReference type="Proteomes" id="UP001642360">
    <property type="component" value="Unassembled WGS sequence"/>
</dbReference>
<dbReference type="PANTHER" id="PTHR47967:SF14">
    <property type="entry name" value="EUKARYOTIC ASPARTYL PROTEASE FAMILY PROTEIN"/>
    <property type="match status" value="1"/>
</dbReference>
<dbReference type="InterPro" id="IPR021109">
    <property type="entry name" value="Peptidase_aspartic_dom_sf"/>
</dbReference>
<comment type="caution">
    <text evidence="7">The sequence shown here is derived from an EMBL/GenBank/DDBJ whole genome shotgun (WGS) entry which is preliminary data.</text>
</comment>
<dbReference type="SUPFAM" id="SSF50630">
    <property type="entry name" value="Acid proteases"/>
    <property type="match status" value="1"/>
</dbReference>
<evidence type="ECO:0000259" key="6">
    <source>
        <dbReference type="PROSITE" id="PS51767"/>
    </source>
</evidence>
<evidence type="ECO:0000256" key="2">
    <source>
        <dbReference type="ARBA" id="ARBA00022670"/>
    </source>
</evidence>
<dbReference type="PANTHER" id="PTHR47967">
    <property type="entry name" value="OS07G0603500 PROTEIN-RELATED"/>
    <property type="match status" value="1"/>
</dbReference>
<dbReference type="InterPro" id="IPR032861">
    <property type="entry name" value="TAXi_N"/>
</dbReference>
<proteinExistence type="inferred from homology"/>
<evidence type="ECO:0000256" key="5">
    <source>
        <dbReference type="ARBA" id="ARBA00023180"/>
    </source>
</evidence>
<dbReference type="PROSITE" id="PS51767">
    <property type="entry name" value="PEPTIDASE_A1"/>
    <property type="match status" value="1"/>
</dbReference>
<feature type="domain" description="Peptidase A1" evidence="6">
    <location>
        <begin position="70"/>
        <end position="406"/>
    </location>
</feature>
<dbReference type="Gene3D" id="2.40.70.10">
    <property type="entry name" value="Acid Proteases"/>
    <property type="match status" value="2"/>
</dbReference>
<comment type="similarity">
    <text evidence="1">Belongs to the peptidase A1 family.</text>
</comment>
<name>A0ABC8UUA1_9AQUA</name>
<dbReference type="InterPro" id="IPR034161">
    <property type="entry name" value="Pepsin-like_plant"/>
</dbReference>
<reference evidence="7 8" key="1">
    <citation type="submission" date="2024-02" db="EMBL/GenBank/DDBJ databases">
        <authorList>
            <person name="Vignale AGUSTIN F."/>
            <person name="Sosa J E."/>
            <person name="Modenutti C."/>
        </authorList>
    </citation>
    <scope>NUCLEOTIDE SEQUENCE [LARGE SCALE GENOMIC DNA]</scope>
</reference>
<dbReference type="CDD" id="cd05476">
    <property type="entry name" value="pepsin_A_like_plant"/>
    <property type="match status" value="1"/>
</dbReference>
<dbReference type="InterPro" id="IPR051708">
    <property type="entry name" value="Plant_Aspart_Prot_A1"/>
</dbReference>
<dbReference type="Pfam" id="PF14541">
    <property type="entry name" value="TAXi_C"/>
    <property type="match status" value="1"/>
</dbReference>
<dbReference type="InterPro" id="IPR033121">
    <property type="entry name" value="PEPTIDASE_A1"/>
</dbReference>
<sequence>MKVLFVQHFVTPLLCFVFLTSTAKFIYSATTIKTKLIHRDSIPYQSRIRKYFPKDDVRANLIPNDRDSLLFANLSIGEPPTPQLLVLDTGSILTWAHCIPCIGCDSVTSPIFDPAESSTYDVLSCYSDYCDARIHGSCDSLKQCNYYMGYADNSESMGELATEKFTFVTSTDGLVEVPNVVFGCGREFSGKNEVGGILGLGSANVSLVSKLSFKFSYCIGDIGDPNYRFHHLILGEEAKMEGDATPLEIYQDRYYVTLETIRIREKLLEIDPEIFKLKGPRGAVAIDSGSTAMILPRSVFEALKAEVQRLIGELLPEISSSQDLCYWGRLYQDLQGFPMVTLALANGVELELDIGSMFIKYKDIIFCMAVRISEETGQGTRSIIRLRAQQHYNVGFDILEKKAYFQRTDCELIEY</sequence>
<evidence type="ECO:0000256" key="1">
    <source>
        <dbReference type="ARBA" id="ARBA00007447"/>
    </source>
</evidence>
<gene>
    <name evidence="7" type="ORF">ILEXP_LOCUS55007</name>
</gene>
<evidence type="ECO:0000313" key="8">
    <source>
        <dbReference type="Proteomes" id="UP001642360"/>
    </source>
</evidence>
<dbReference type="GO" id="GO:0004190">
    <property type="term" value="F:aspartic-type endopeptidase activity"/>
    <property type="evidence" value="ECO:0007669"/>
    <property type="project" value="UniProtKB-KW"/>
</dbReference>
<dbReference type="InterPro" id="IPR032799">
    <property type="entry name" value="TAXi_C"/>
</dbReference>
<keyword evidence="5" id="KW-0325">Glycoprotein</keyword>
<dbReference type="GO" id="GO:0006508">
    <property type="term" value="P:proteolysis"/>
    <property type="evidence" value="ECO:0007669"/>
    <property type="project" value="UniProtKB-KW"/>
</dbReference>
<organism evidence="7 8">
    <name type="scientific">Ilex paraguariensis</name>
    <name type="common">yerba mate</name>
    <dbReference type="NCBI Taxonomy" id="185542"/>
    <lineage>
        <taxon>Eukaryota</taxon>
        <taxon>Viridiplantae</taxon>
        <taxon>Streptophyta</taxon>
        <taxon>Embryophyta</taxon>
        <taxon>Tracheophyta</taxon>
        <taxon>Spermatophyta</taxon>
        <taxon>Magnoliopsida</taxon>
        <taxon>eudicotyledons</taxon>
        <taxon>Gunneridae</taxon>
        <taxon>Pentapetalae</taxon>
        <taxon>asterids</taxon>
        <taxon>campanulids</taxon>
        <taxon>Aquifoliales</taxon>
        <taxon>Aquifoliaceae</taxon>
        <taxon>Ilex</taxon>
    </lineage>
</organism>
<dbReference type="Pfam" id="PF14543">
    <property type="entry name" value="TAXi_N"/>
    <property type="match status" value="1"/>
</dbReference>
<evidence type="ECO:0000256" key="4">
    <source>
        <dbReference type="ARBA" id="ARBA00022801"/>
    </source>
</evidence>
<accession>A0ABC8UUA1</accession>